<evidence type="ECO:0000313" key="2">
    <source>
        <dbReference type="EMBL" id="KJE77617.1"/>
    </source>
</evidence>
<accession>A0A0D8FYP2</accession>
<dbReference type="AlphaFoldDB" id="A0A0D8FYP2"/>
<dbReference type="Proteomes" id="UP000032336">
    <property type="component" value="Unassembled WGS sequence"/>
</dbReference>
<keyword evidence="1" id="KW-0472">Membrane</keyword>
<dbReference type="eggNOG" id="ENOG5030VV1">
    <property type="taxonomic scope" value="Bacteria"/>
</dbReference>
<name>A0A0D8FYP2_9ACTN</name>
<dbReference type="EMBL" id="JXUW01000004">
    <property type="protein sequence ID" value="KJE77617.1"/>
    <property type="molecule type" value="Genomic_DNA"/>
</dbReference>
<gene>
    <name evidence="2" type="ORF">FEAC_07270</name>
</gene>
<evidence type="ECO:0000313" key="3">
    <source>
        <dbReference type="Proteomes" id="UP000032336"/>
    </source>
</evidence>
<feature type="transmembrane region" description="Helical" evidence="1">
    <location>
        <begin position="12"/>
        <end position="31"/>
    </location>
</feature>
<dbReference type="GeneID" id="78372027"/>
<keyword evidence="1" id="KW-1133">Transmembrane helix</keyword>
<protein>
    <submittedName>
        <fullName evidence="2">Uncharacterized protein</fullName>
    </submittedName>
</protein>
<dbReference type="RefSeq" id="WP_035388650.1">
    <property type="nucleotide sequence ID" value="NZ_JQKF01000003.1"/>
</dbReference>
<proteinExistence type="predicted"/>
<keyword evidence="3" id="KW-1185">Reference proteome</keyword>
<organism evidence="2 3">
    <name type="scientific">Ferrimicrobium acidiphilum DSM 19497</name>
    <dbReference type="NCBI Taxonomy" id="1121877"/>
    <lineage>
        <taxon>Bacteria</taxon>
        <taxon>Bacillati</taxon>
        <taxon>Actinomycetota</taxon>
        <taxon>Acidimicrobiia</taxon>
        <taxon>Acidimicrobiales</taxon>
        <taxon>Acidimicrobiaceae</taxon>
        <taxon>Ferrimicrobium</taxon>
    </lineage>
</organism>
<keyword evidence="1" id="KW-0812">Transmembrane</keyword>
<dbReference type="OrthoDB" id="9971691at2"/>
<sequence>MLSEEVTQEEFNAISAAFLAGLLAAIPSYFARLEAELVREGEVDLDWLQQLQNRVEAELSTLLSRPAEAQQEPPVGLIRRLVIEELSQHDCADSTATLQRRGLLPASAVDIDTDLGPTHLAWGVAKARRMRVLTQEPTTS</sequence>
<evidence type="ECO:0000256" key="1">
    <source>
        <dbReference type="SAM" id="Phobius"/>
    </source>
</evidence>
<dbReference type="STRING" id="1121877.FEAC_07270"/>
<reference evidence="2 3" key="1">
    <citation type="submission" date="2015-01" db="EMBL/GenBank/DDBJ databases">
        <title>Draft genome of the acidophilic iron oxidizer Ferrimicrobium acidiphilum strain T23.</title>
        <authorList>
            <person name="Poehlein A."/>
            <person name="Eisen S."/>
            <person name="Schloemann M."/>
            <person name="Johnson B.D."/>
            <person name="Daniel R."/>
            <person name="Muehling M."/>
        </authorList>
    </citation>
    <scope>NUCLEOTIDE SEQUENCE [LARGE SCALE GENOMIC DNA]</scope>
    <source>
        <strain evidence="2 3">T23</strain>
    </source>
</reference>
<comment type="caution">
    <text evidence="2">The sequence shown here is derived from an EMBL/GenBank/DDBJ whole genome shotgun (WGS) entry which is preliminary data.</text>
</comment>